<dbReference type="OrthoDB" id="9764363at2"/>
<comment type="similarity">
    <text evidence="2">Belongs to the peptidase S49 family.</text>
</comment>
<dbReference type="InterPro" id="IPR047272">
    <property type="entry name" value="S49_SppA_C"/>
</dbReference>
<dbReference type="InterPro" id="IPR004635">
    <property type="entry name" value="Pept_S49_SppA"/>
</dbReference>
<comment type="subcellular location">
    <subcellularLocation>
        <location evidence="1">Membrane</location>
    </subcellularLocation>
</comment>
<dbReference type="InterPro" id="IPR004634">
    <property type="entry name" value="Pept_S49_pIV"/>
</dbReference>
<keyword evidence="11" id="KW-1185">Reference proteome</keyword>
<dbReference type="NCBIfam" id="TIGR00705">
    <property type="entry name" value="SppA_67K"/>
    <property type="match status" value="1"/>
</dbReference>
<dbReference type="SUPFAM" id="SSF52096">
    <property type="entry name" value="ClpP/crotonase"/>
    <property type="match status" value="2"/>
</dbReference>
<dbReference type="AlphaFoldDB" id="A0A432XA35"/>
<organism evidence="10 11">
    <name type="scientific">Aliidiomarina taiwanensis</name>
    <dbReference type="NCBI Taxonomy" id="946228"/>
    <lineage>
        <taxon>Bacteria</taxon>
        <taxon>Pseudomonadati</taxon>
        <taxon>Pseudomonadota</taxon>
        <taxon>Gammaproteobacteria</taxon>
        <taxon>Alteromonadales</taxon>
        <taxon>Idiomarinaceae</taxon>
        <taxon>Aliidiomarina</taxon>
    </lineage>
</organism>
<evidence type="ECO:0000256" key="3">
    <source>
        <dbReference type="ARBA" id="ARBA00022670"/>
    </source>
</evidence>
<evidence type="ECO:0000256" key="4">
    <source>
        <dbReference type="ARBA" id="ARBA00022801"/>
    </source>
</evidence>
<dbReference type="NCBIfam" id="TIGR00706">
    <property type="entry name" value="SppA_dom"/>
    <property type="match status" value="1"/>
</dbReference>
<feature type="domain" description="Peptidase S49" evidence="9">
    <location>
        <begin position="393"/>
        <end position="543"/>
    </location>
</feature>
<evidence type="ECO:0000256" key="2">
    <source>
        <dbReference type="ARBA" id="ARBA00008683"/>
    </source>
</evidence>
<comment type="caution">
    <text evidence="10">The sequence shown here is derived from an EMBL/GenBank/DDBJ whole genome shotgun (WGS) entry which is preliminary data.</text>
</comment>
<evidence type="ECO:0000256" key="1">
    <source>
        <dbReference type="ARBA" id="ARBA00004370"/>
    </source>
</evidence>
<evidence type="ECO:0000256" key="5">
    <source>
        <dbReference type="ARBA" id="ARBA00022825"/>
    </source>
</evidence>
<protein>
    <submittedName>
        <fullName evidence="10">Signal peptide peptidase SppA</fullName>
    </submittedName>
</protein>
<evidence type="ECO:0000313" key="10">
    <source>
        <dbReference type="EMBL" id="RUO44247.1"/>
    </source>
</evidence>
<dbReference type="CDD" id="cd07018">
    <property type="entry name" value="S49_SppA_67K_type"/>
    <property type="match status" value="1"/>
</dbReference>
<feature type="active site" description="Proton donor/acceptor" evidence="7">
    <location>
        <position position="200"/>
    </location>
</feature>
<evidence type="ECO:0000256" key="6">
    <source>
        <dbReference type="ARBA" id="ARBA00023136"/>
    </source>
</evidence>
<dbReference type="PANTHER" id="PTHR33209">
    <property type="entry name" value="PROTEASE 4"/>
    <property type="match status" value="1"/>
</dbReference>
<feature type="domain" description="Peptidase S49" evidence="9">
    <location>
        <begin position="132"/>
        <end position="290"/>
    </location>
</feature>
<dbReference type="CDD" id="cd07023">
    <property type="entry name" value="S49_Sppa_N_C"/>
    <property type="match status" value="1"/>
</dbReference>
<feature type="transmembrane region" description="Helical" evidence="8">
    <location>
        <begin position="21"/>
        <end position="39"/>
    </location>
</feature>
<dbReference type="InterPro" id="IPR029045">
    <property type="entry name" value="ClpP/crotonase-like_dom_sf"/>
</dbReference>
<name>A0A432XA35_9GAMM</name>
<keyword evidence="8" id="KW-0812">Transmembrane</keyword>
<keyword evidence="6 8" id="KW-0472">Membrane</keyword>
<keyword evidence="4" id="KW-0378">Hydrolase</keyword>
<feature type="active site" description="Nucleophile" evidence="7">
    <location>
        <position position="410"/>
    </location>
</feature>
<dbReference type="Proteomes" id="UP000286976">
    <property type="component" value="Unassembled WGS sequence"/>
</dbReference>
<dbReference type="GO" id="GO:0016020">
    <property type="term" value="C:membrane"/>
    <property type="evidence" value="ECO:0007669"/>
    <property type="project" value="UniProtKB-SubCell"/>
</dbReference>
<dbReference type="EMBL" id="PIPQ01000001">
    <property type="protein sequence ID" value="RUO44247.1"/>
    <property type="molecule type" value="Genomic_DNA"/>
</dbReference>
<evidence type="ECO:0000313" key="11">
    <source>
        <dbReference type="Proteomes" id="UP000286976"/>
    </source>
</evidence>
<dbReference type="PIRSF" id="PIRSF001217">
    <property type="entry name" value="Protease_4_SppA"/>
    <property type="match status" value="1"/>
</dbReference>
<keyword evidence="3" id="KW-0645">Protease</keyword>
<dbReference type="Gene3D" id="6.20.330.10">
    <property type="match status" value="1"/>
</dbReference>
<dbReference type="InterPro" id="IPR002142">
    <property type="entry name" value="Peptidase_S49"/>
</dbReference>
<proteinExistence type="inferred from homology"/>
<evidence type="ECO:0000259" key="9">
    <source>
        <dbReference type="Pfam" id="PF01343"/>
    </source>
</evidence>
<evidence type="ECO:0000256" key="7">
    <source>
        <dbReference type="PIRSR" id="PIRSR001217-1"/>
    </source>
</evidence>
<dbReference type="InterPro" id="IPR047217">
    <property type="entry name" value="S49_SppA_67K_type_N"/>
</dbReference>
<dbReference type="GO" id="GO:0006465">
    <property type="term" value="P:signal peptide processing"/>
    <property type="evidence" value="ECO:0007669"/>
    <property type="project" value="InterPro"/>
</dbReference>
<reference evidence="10 11" key="1">
    <citation type="journal article" date="2011" name="Front. Microbiol.">
        <title>Genomic signatures of strain selection and enhancement in Bacillus atrophaeus var. globigii, a historical biowarfare simulant.</title>
        <authorList>
            <person name="Gibbons H.S."/>
            <person name="Broomall S.M."/>
            <person name="McNew L.A."/>
            <person name="Daligault H."/>
            <person name="Chapman C."/>
            <person name="Bruce D."/>
            <person name="Karavis M."/>
            <person name="Krepps M."/>
            <person name="McGregor P.A."/>
            <person name="Hong C."/>
            <person name="Park K.H."/>
            <person name="Akmal A."/>
            <person name="Feldman A."/>
            <person name="Lin J.S."/>
            <person name="Chang W.E."/>
            <person name="Higgs B.W."/>
            <person name="Demirev P."/>
            <person name="Lindquist J."/>
            <person name="Liem A."/>
            <person name="Fochler E."/>
            <person name="Read T.D."/>
            <person name="Tapia R."/>
            <person name="Johnson S."/>
            <person name="Bishop-Lilly K.A."/>
            <person name="Detter C."/>
            <person name="Han C."/>
            <person name="Sozhamannan S."/>
            <person name="Rosenzweig C.N."/>
            <person name="Skowronski E.W."/>
        </authorList>
    </citation>
    <scope>NUCLEOTIDE SEQUENCE [LARGE SCALE GENOMIC DNA]</scope>
    <source>
        <strain evidence="10 11">AIT1</strain>
    </source>
</reference>
<dbReference type="Pfam" id="PF01343">
    <property type="entry name" value="Peptidase_S49"/>
    <property type="match status" value="2"/>
</dbReference>
<keyword evidence="8" id="KW-1133">Transmembrane helix</keyword>
<dbReference type="GO" id="GO:0008236">
    <property type="term" value="F:serine-type peptidase activity"/>
    <property type="evidence" value="ECO:0007669"/>
    <property type="project" value="UniProtKB-KW"/>
</dbReference>
<evidence type="ECO:0000256" key="8">
    <source>
        <dbReference type="SAM" id="Phobius"/>
    </source>
</evidence>
<dbReference type="RefSeq" id="WP_126756649.1">
    <property type="nucleotide sequence ID" value="NZ_PIPQ01000001.1"/>
</dbReference>
<keyword evidence="5" id="KW-0720">Serine protease</keyword>
<sequence>MKFLKKLFSKLGAGLSALRRYVAHILTLVVIFVVLSALFSGDKTPTVPDGGLLVLSPVGVLKEYQPEIDPFDAISDEIMGAAVPSSSLYELVTIIEHAKADDRIQGMVLDLGSFAGGGLNKMQVLSDAIADFRKAGKKVYASADYYSQGQYLLASQADEVYLNPLGGVVLEGLSTERPYFAEALEKLKVKVNVFRVGDYKSAVEPYILTGMSDEARENLQGWLNEQWQRYLQTVQRHRSINSLMTSGSLDDFMLAFERADNDMAQMALDTGLVDGLKHRHEFVDYLTELVGRDEDKNSYRHIRHTDYFKTIPQSQRDMNFQAKMSDTQIAVIMAVGVIVDGPGAAIEIGGDRLARELREARFDDKVKAVVLRVDSPGGSAFASEVIRQEILQLRAAGKPVIASMSSVAASGGYWISAGADKIIAAPTTITGSIGVFGMIPTFDETLAQVGVYYDGESTTELPTMSVTQPLTETVGKVVQAGVDGIYDQFLALVSEARGMTREEVHAVAQGQVWSGERALKLGLVDELGSIDLAIQRAAELAELESYAVIWPERETSFAEEMLRELGIGPSAELAALAELKEAVSPLMFLRAYNDPGHIYTRCVECELN</sequence>
<gene>
    <name evidence="10" type="primary">sppA</name>
    <name evidence="10" type="ORF">CWE15_03505</name>
</gene>
<accession>A0A432XA35</accession>
<dbReference type="PANTHER" id="PTHR33209:SF1">
    <property type="entry name" value="PEPTIDASE S49 DOMAIN-CONTAINING PROTEIN"/>
    <property type="match status" value="1"/>
</dbReference>
<dbReference type="Gene3D" id="3.90.226.10">
    <property type="entry name" value="2-enoyl-CoA Hydratase, Chain A, domain 1"/>
    <property type="match status" value="3"/>
</dbReference>